<dbReference type="GeneID" id="96955739"/>
<keyword evidence="3" id="KW-1185">Reference proteome</keyword>
<dbReference type="KEGG" id="kpin:96955739"/>
<sequence length="236" mass="26411">MASNHHHSIGMTPSYPLESINPHILTDPTSTMSQSNLSLSEVYDMYGITDATNPNEFGTIDDEYDSSDGEEAPPTPLRALSPATPPATPSPMTQPHIGGDIYLGRTFFNLEEAKDIVLADSARQKASVYLLKAKHDRRIYICKSQHLKSSEICSYKVNITYHAQSNLYRVWRCNRVHSCLPGDESRASFSDWKHVNNLINQYCVINDKTTAKDLHEAVYKHSGLDIHRTTTELSTG</sequence>
<feature type="compositionally biased region" description="Acidic residues" evidence="1">
    <location>
        <begin position="59"/>
        <end position="71"/>
    </location>
</feature>
<reference evidence="2" key="1">
    <citation type="submission" date="2013-07" db="EMBL/GenBank/DDBJ databases">
        <authorList>
            <consortium name="The Broad Institute Genome Sequencing Platform"/>
            <person name="Cuomo C."/>
            <person name="Litvintseva A."/>
            <person name="Chen Y."/>
            <person name="Heitman J."/>
            <person name="Sun S."/>
            <person name="Springer D."/>
            <person name="Dromer F."/>
            <person name="Young S.K."/>
            <person name="Zeng Q."/>
            <person name="Gargeya S."/>
            <person name="Fitzgerald M."/>
            <person name="Abouelleil A."/>
            <person name="Alvarado L."/>
            <person name="Berlin A.M."/>
            <person name="Chapman S.B."/>
            <person name="Dewar J."/>
            <person name="Goldberg J."/>
            <person name="Griggs A."/>
            <person name="Gujja S."/>
            <person name="Hansen M."/>
            <person name="Howarth C."/>
            <person name="Imamovic A."/>
            <person name="Larimer J."/>
            <person name="McCowan C."/>
            <person name="Murphy C."/>
            <person name="Pearson M."/>
            <person name="Priest M."/>
            <person name="Roberts A."/>
            <person name="Saif S."/>
            <person name="Shea T."/>
            <person name="Sykes S."/>
            <person name="Wortman J."/>
            <person name="Nusbaum C."/>
            <person name="Birren B."/>
        </authorList>
    </citation>
    <scope>NUCLEOTIDE SEQUENCE</scope>
    <source>
        <strain evidence="2">CBS 10737</strain>
    </source>
</reference>
<gene>
    <name evidence="2" type="ORF">I206_103863</name>
</gene>
<organism evidence="2 3">
    <name type="scientific">Kwoniella pini CBS 10737</name>
    <dbReference type="NCBI Taxonomy" id="1296096"/>
    <lineage>
        <taxon>Eukaryota</taxon>
        <taxon>Fungi</taxon>
        <taxon>Dikarya</taxon>
        <taxon>Basidiomycota</taxon>
        <taxon>Agaricomycotina</taxon>
        <taxon>Tremellomycetes</taxon>
        <taxon>Tremellales</taxon>
        <taxon>Cryptococcaceae</taxon>
        <taxon>Kwoniella</taxon>
    </lineage>
</organism>
<name>A0AAJ8MQ99_9TREE</name>
<feature type="region of interest" description="Disordered" evidence="1">
    <location>
        <begin position="53"/>
        <end position="95"/>
    </location>
</feature>
<accession>A0AAJ8MQ99</accession>
<proteinExistence type="predicted"/>
<protein>
    <submittedName>
        <fullName evidence="2">Uncharacterized protein</fullName>
    </submittedName>
</protein>
<reference evidence="2" key="2">
    <citation type="submission" date="2024-02" db="EMBL/GenBank/DDBJ databases">
        <title>Comparative genomics of Cryptococcus and Kwoniella reveals pathogenesis evolution and contrasting modes of karyotype evolution via chromosome fusion or intercentromeric recombination.</title>
        <authorList>
            <person name="Coelho M.A."/>
            <person name="David-Palma M."/>
            <person name="Shea T."/>
            <person name="Bowers K."/>
            <person name="McGinley-Smith S."/>
            <person name="Mohammad A.W."/>
            <person name="Gnirke A."/>
            <person name="Yurkov A.M."/>
            <person name="Nowrousian M."/>
            <person name="Sun S."/>
            <person name="Cuomo C.A."/>
            <person name="Heitman J."/>
        </authorList>
    </citation>
    <scope>NUCLEOTIDE SEQUENCE</scope>
    <source>
        <strain evidence="2">CBS 10737</strain>
    </source>
</reference>
<evidence type="ECO:0000256" key="1">
    <source>
        <dbReference type="SAM" id="MobiDB-lite"/>
    </source>
</evidence>
<dbReference type="RefSeq" id="XP_070058944.1">
    <property type="nucleotide sequence ID" value="XM_070202843.1"/>
</dbReference>
<evidence type="ECO:0000313" key="2">
    <source>
        <dbReference type="EMBL" id="WWC69919.1"/>
    </source>
</evidence>
<dbReference type="EMBL" id="CP144523">
    <property type="protein sequence ID" value="WWC69919.1"/>
    <property type="molecule type" value="Genomic_DNA"/>
</dbReference>
<dbReference type="AlphaFoldDB" id="A0AAJ8MQ99"/>
<evidence type="ECO:0000313" key="3">
    <source>
        <dbReference type="Proteomes" id="UP000094020"/>
    </source>
</evidence>
<dbReference type="Proteomes" id="UP000094020">
    <property type="component" value="Chromosome 5"/>
</dbReference>